<accession>A0A2J0Z8H4</accession>
<name>A0A2J0Z8H4_RHIML</name>
<reference evidence="1 2" key="1">
    <citation type="submission" date="2017-06" db="EMBL/GenBank/DDBJ databases">
        <title>Ensifer strains isolated from leguminous trees and herbs display diverse denitrification phenotypes with some acting as strong N2O sinks.</title>
        <authorList>
            <person name="Woliy K."/>
            <person name="Mania D."/>
            <person name="Bakken L.R."/>
            <person name="Frostegard A."/>
        </authorList>
    </citation>
    <scope>NUCLEOTIDE SEQUENCE [LARGE SCALE GENOMIC DNA]</scope>
    <source>
        <strain evidence="1 2">AC50a</strain>
    </source>
</reference>
<organism evidence="1 2">
    <name type="scientific">Rhizobium meliloti</name>
    <name type="common">Ensifer meliloti</name>
    <name type="synonym">Sinorhizobium meliloti</name>
    <dbReference type="NCBI Taxonomy" id="382"/>
    <lineage>
        <taxon>Bacteria</taxon>
        <taxon>Pseudomonadati</taxon>
        <taxon>Pseudomonadota</taxon>
        <taxon>Alphaproteobacteria</taxon>
        <taxon>Hyphomicrobiales</taxon>
        <taxon>Rhizobiaceae</taxon>
        <taxon>Sinorhizobium/Ensifer group</taxon>
        <taxon>Sinorhizobium</taxon>
    </lineage>
</organism>
<protein>
    <submittedName>
        <fullName evidence="1">Uncharacterized protein</fullName>
    </submittedName>
</protein>
<dbReference type="RefSeq" id="WP_100669431.1">
    <property type="nucleotide sequence ID" value="NZ_NJGD01000001.1"/>
</dbReference>
<proteinExistence type="predicted"/>
<dbReference type="EMBL" id="NJGD01000001">
    <property type="protein sequence ID" value="PJR16814.1"/>
    <property type="molecule type" value="Genomic_DNA"/>
</dbReference>
<gene>
    <name evidence="1" type="ORF">CEJ86_01005</name>
</gene>
<dbReference type="Proteomes" id="UP000231987">
    <property type="component" value="Unassembled WGS sequence"/>
</dbReference>
<dbReference type="AlphaFoldDB" id="A0A2J0Z8H4"/>
<comment type="caution">
    <text evidence="1">The sequence shown here is derived from an EMBL/GenBank/DDBJ whole genome shotgun (WGS) entry which is preliminary data.</text>
</comment>
<sequence>MTDLEPTDEEIRRIAIKLGAPVPRSVAERLPSPVNYEVIMGGSNTWHVMQLTGGARKFLQTVASQAEGYALIRQIKENAP</sequence>
<evidence type="ECO:0000313" key="1">
    <source>
        <dbReference type="EMBL" id="PJR16814.1"/>
    </source>
</evidence>
<evidence type="ECO:0000313" key="2">
    <source>
        <dbReference type="Proteomes" id="UP000231987"/>
    </source>
</evidence>